<sequence length="248" mass="24741">MRILLANPNTTEGITALMAAAARATAAPGTEIKPVTAGFGAAVIGSRMEMVVGDYASLALVAREAEGCDAVIVAAAIDSGLRAIKQMLPVPVVGLTESAIHAANLTGGRFGLVVSSTRTGAVMREMVEGYGLGSRLAGIRALGSDASAVYGDLEGSARAITTAACQLAEEDLAESVVLIGAVMAGMPARIADRVPVPVIEGVSAAVVLAEGLARLGLRKPALGSFAPPGKRSVTGVDPALAARLDGAG</sequence>
<dbReference type="Pfam" id="PF01177">
    <property type="entry name" value="Asp_Glu_race"/>
    <property type="match status" value="1"/>
</dbReference>
<accession>A0ABN6NXJ4</accession>
<dbReference type="Gene3D" id="3.40.50.12500">
    <property type="match status" value="1"/>
</dbReference>
<dbReference type="PANTHER" id="PTHR28047">
    <property type="entry name" value="PROTEIN DCG1"/>
    <property type="match status" value="1"/>
</dbReference>
<evidence type="ECO:0000313" key="2">
    <source>
        <dbReference type="EMBL" id="BDG70770.1"/>
    </source>
</evidence>
<evidence type="ECO:0000256" key="1">
    <source>
        <dbReference type="ARBA" id="ARBA00038414"/>
    </source>
</evidence>
<reference evidence="2 3" key="1">
    <citation type="journal article" date="2016" name="Microbes Environ.">
        <title>Phylogenetically diverse aerobic anoxygenic phototrophic bacteria isolated from epilithic biofilms in Tama river, Japan.</title>
        <authorList>
            <person name="Hirose S."/>
            <person name="Matsuura K."/>
            <person name="Haruta S."/>
        </authorList>
    </citation>
    <scope>NUCLEOTIDE SEQUENCE [LARGE SCALE GENOMIC DNA]</scope>
    <source>
        <strain evidence="2 3">S08</strain>
    </source>
</reference>
<dbReference type="InterPro" id="IPR015942">
    <property type="entry name" value="Asp/Glu/hydantoin_racemase"/>
</dbReference>
<dbReference type="InterPro" id="IPR052186">
    <property type="entry name" value="Hydantoin_racemase-like"/>
</dbReference>
<proteinExistence type="inferred from homology"/>
<dbReference type="PANTHER" id="PTHR28047:SF5">
    <property type="entry name" value="PROTEIN DCG1"/>
    <property type="match status" value="1"/>
</dbReference>
<comment type="similarity">
    <text evidence="1">Belongs to the HyuE racemase family.</text>
</comment>
<dbReference type="InterPro" id="IPR053714">
    <property type="entry name" value="Iso_Racemase_Enz_sf"/>
</dbReference>
<dbReference type="Proteomes" id="UP000831327">
    <property type="component" value="Chromosome"/>
</dbReference>
<protein>
    <submittedName>
        <fullName evidence="2">Asp/Glu/hydantoin racemase</fullName>
    </submittedName>
</protein>
<evidence type="ECO:0000313" key="3">
    <source>
        <dbReference type="Proteomes" id="UP000831327"/>
    </source>
</evidence>
<organism evidence="2 3">
    <name type="scientific">Roseomonas fluvialis</name>
    <dbReference type="NCBI Taxonomy" id="1750527"/>
    <lineage>
        <taxon>Bacteria</taxon>
        <taxon>Pseudomonadati</taxon>
        <taxon>Pseudomonadota</taxon>
        <taxon>Alphaproteobacteria</taxon>
        <taxon>Acetobacterales</taxon>
        <taxon>Roseomonadaceae</taxon>
        <taxon>Roseomonas</taxon>
    </lineage>
</organism>
<keyword evidence="3" id="KW-1185">Reference proteome</keyword>
<dbReference type="RefSeq" id="WP_244458083.1">
    <property type="nucleotide sequence ID" value="NZ_AP025637.1"/>
</dbReference>
<dbReference type="SUPFAM" id="SSF51735">
    <property type="entry name" value="NAD(P)-binding Rossmann-fold domains"/>
    <property type="match status" value="1"/>
</dbReference>
<gene>
    <name evidence="2" type="ORF">Rmf_06990</name>
</gene>
<name>A0ABN6NXJ4_9PROT</name>
<dbReference type="InterPro" id="IPR036291">
    <property type="entry name" value="NAD(P)-bd_dom_sf"/>
</dbReference>
<dbReference type="EMBL" id="AP025637">
    <property type="protein sequence ID" value="BDG70770.1"/>
    <property type="molecule type" value="Genomic_DNA"/>
</dbReference>